<dbReference type="EMBL" id="JAQSIP010000015">
    <property type="protein sequence ID" value="MDD0841040.1"/>
    <property type="molecule type" value="Genomic_DNA"/>
</dbReference>
<evidence type="ECO:0000313" key="3">
    <source>
        <dbReference type="Proteomes" id="UP001528673"/>
    </source>
</evidence>
<dbReference type="Proteomes" id="UP001528673">
    <property type="component" value="Unassembled WGS sequence"/>
</dbReference>
<accession>A0ABT5N4H3</accession>
<dbReference type="RefSeq" id="WP_273953824.1">
    <property type="nucleotide sequence ID" value="NZ_JAQSIP010000015.1"/>
</dbReference>
<reference evidence="2 3" key="1">
    <citation type="submission" date="2023-02" db="EMBL/GenBank/DDBJ databases">
        <title>Bacterial whole genomic sequence of Curvibacter sp. HBC61.</title>
        <authorList>
            <person name="Le V."/>
            <person name="Ko S.-R."/>
            <person name="Ahn C.-Y."/>
            <person name="Oh H.-M."/>
        </authorList>
    </citation>
    <scope>NUCLEOTIDE SEQUENCE [LARGE SCALE GENOMIC DNA]</scope>
    <source>
        <strain evidence="2 3">HBC61</strain>
    </source>
</reference>
<evidence type="ECO:0000313" key="2">
    <source>
        <dbReference type="EMBL" id="MDD0841040.1"/>
    </source>
</evidence>
<dbReference type="PANTHER" id="PTHR12286:SF5">
    <property type="entry name" value="SACCHAROPINE DEHYDROGENASE-LIKE OXIDOREDUCTASE"/>
    <property type="match status" value="1"/>
</dbReference>
<comment type="caution">
    <text evidence="2">The sequence shown here is derived from an EMBL/GenBank/DDBJ whole genome shotgun (WGS) entry which is preliminary data.</text>
</comment>
<dbReference type="Gene3D" id="3.40.50.720">
    <property type="entry name" value="NAD(P)-binding Rossmann-like Domain"/>
    <property type="match status" value="1"/>
</dbReference>
<dbReference type="PANTHER" id="PTHR12286">
    <property type="entry name" value="SACCHAROPINE DEHYDROGENASE-LIKE OXIDOREDUCTASE"/>
    <property type="match status" value="1"/>
</dbReference>
<organism evidence="2 3">
    <name type="scientific">Curvibacter cyanobacteriorum</name>
    <dbReference type="NCBI Taxonomy" id="3026422"/>
    <lineage>
        <taxon>Bacteria</taxon>
        <taxon>Pseudomonadati</taxon>
        <taxon>Pseudomonadota</taxon>
        <taxon>Betaproteobacteria</taxon>
        <taxon>Burkholderiales</taxon>
        <taxon>Comamonadaceae</taxon>
        <taxon>Curvibacter</taxon>
    </lineage>
</organism>
<dbReference type="InterPro" id="IPR005097">
    <property type="entry name" value="Sacchrp_dh_NADP-bd"/>
</dbReference>
<dbReference type="InterPro" id="IPR051276">
    <property type="entry name" value="Saccharopine_DH-like_oxidrdct"/>
</dbReference>
<sequence>MSNKPFDLVVHGATGFTGRLVVEYLLQRYPAGSGLRWAMGGRSAAKLAAVRDEVGAPADTPLIVTDSASPDSLQALMAQTRLVLSTVGPYQLYGSPLVAACAQAGVDYVDLCGEPAWMRQMIDAHQATAQASGARIVFSCGFDSVPFDLGVLLLQDEMKARFGQPANRVRGRVRKMKGTFSGGTAASLKATLAAAAQDPAVMALLRNPFSLTPGFEGPAQPPGHKPMIDEALGLWVAPFVMAAINTRNIHRSNFLLGQAYGADFVYDEMLITGAGDKGQAIAQAVAADKSLGAEGGPQPGEGPSREEREAGFYDLLFLGQDSAGHQLRVGVKGDRDPGYGSTSKMIAESAVCLLQDRQDTAGGLWTSASALGQALIQRLRAHAGLSFEVEAD</sequence>
<keyword evidence="3" id="KW-1185">Reference proteome</keyword>
<dbReference type="Pfam" id="PF03435">
    <property type="entry name" value="Sacchrp_dh_NADP"/>
    <property type="match status" value="1"/>
</dbReference>
<evidence type="ECO:0000259" key="1">
    <source>
        <dbReference type="Pfam" id="PF03435"/>
    </source>
</evidence>
<gene>
    <name evidence="2" type="ORF">PSQ40_20855</name>
</gene>
<dbReference type="SUPFAM" id="SSF51735">
    <property type="entry name" value="NAD(P)-binding Rossmann-fold domains"/>
    <property type="match status" value="1"/>
</dbReference>
<protein>
    <submittedName>
        <fullName evidence="2">Saccharopine dehydrogenase NADP-binding domain-containing protein</fullName>
    </submittedName>
</protein>
<feature type="domain" description="Saccharopine dehydrogenase NADP binding" evidence="1">
    <location>
        <begin position="9"/>
        <end position="137"/>
    </location>
</feature>
<dbReference type="InterPro" id="IPR036291">
    <property type="entry name" value="NAD(P)-bd_dom_sf"/>
</dbReference>
<proteinExistence type="predicted"/>
<name>A0ABT5N4H3_9BURK</name>